<keyword evidence="1" id="KW-1133">Transmembrane helix</keyword>
<evidence type="ECO:0000256" key="1">
    <source>
        <dbReference type="SAM" id="Phobius"/>
    </source>
</evidence>
<keyword evidence="2" id="KW-1185">Reference proteome</keyword>
<sequence>MCTLSTTVIERSTALLPVFSLFYGVFLFSILTPRKVKCDHCALDAPCVILVREKLHLSSALLSSTKVHSPSIVNSYLASASRIRNFATAYLLFVLFPVEDTVTGSYFLHCLLIRKTHLIECLLRLHEPTVPPTFP</sequence>
<reference evidence="3" key="1">
    <citation type="submission" date="2016-11" db="UniProtKB">
        <authorList>
            <consortium name="WormBaseParasite"/>
        </authorList>
    </citation>
    <scope>IDENTIFICATION</scope>
</reference>
<evidence type="ECO:0000313" key="3">
    <source>
        <dbReference type="WBParaSite" id="L893_g12401.t1"/>
    </source>
</evidence>
<dbReference type="AlphaFoldDB" id="A0A1I7Y427"/>
<proteinExistence type="predicted"/>
<protein>
    <submittedName>
        <fullName evidence="3">Secreted protein</fullName>
    </submittedName>
</protein>
<keyword evidence="1" id="KW-0812">Transmembrane</keyword>
<dbReference type="WBParaSite" id="L893_g12401.t1">
    <property type="protein sequence ID" value="L893_g12401.t1"/>
    <property type="gene ID" value="L893_g12401"/>
</dbReference>
<name>A0A1I7Y427_9BILA</name>
<evidence type="ECO:0000313" key="2">
    <source>
        <dbReference type="Proteomes" id="UP000095287"/>
    </source>
</evidence>
<accession>A0A1I7Y427</accession>
<dbReference type="Proteomes" id="UP000095287">
    <property type="component" value="Unplaced"/>
</dbReference>
<organism evidence="2 3">
    <name type="scientific">Steinernema glaseri</name>
    <dbReference type="NCBI Taxonomy" id="37863"/>
    <lineage>
        <taxon>Eukaryota</taxon>
        <taxon>Metazoa</taxon>
        <taxon>Ecdysozoa</taxon>
        <taxon>Nematoda</taxon>
        <taxon>Chromadorea</taxon>
        <taxon>Rhabditida</taxon>
        <taxon>Tylenchina</taxon>
        <taxon>Panagrolaimomorpha</taxon>
        <taxon>Strongyloidoidea</taxon>
        <taxon>Steinernematidae</taxon>
        <taxon>Steinernema</taxon>
    </lineage>
</organism>
<feature type="transmembrane region" description="Helical" evidence="1">
    <location>
        <begin position="12"/>
        <end position="31"/>
    </location>
</feature>
<keyword evidence="1" id="KW-0472">Membrane</keyword>